<dbReference type="PRINTS" id="PR00359">
    <property type="entry name" value="BP450"/>
</dbReference>
<dbReference type="InterPro" id="IPR002397">
    <property type="entry name" value="Cyt_P450_B"/>
</dbReference>
<dbReference type="Gene3D" id="1.10.630.10">
    <property type="entry name" value="Cytochrome P450"/>
    <property type="match status" value="1"/>
</dbReference>
<comment type="similarity">
    <text evidence="1 7">Belongs to the cytochrome P450 family.</text>
</comment>
<dbReference type="EMBL" id="MCOK01000001">
    <property type="protein sequence ID" value="OOC57016.1"/>
    <property type="molecule type" value="Genomic_DNA"/>
</dbReference>
<keyword evidence="6 7" id="KW-0503">Monooxygenase</keyword>
<organism evidence="9 10">
    <name type="scientific">Nocardiopsis sinuspersici</name>
    <dbReference type="NCBI Taxonomy" id="501010"/>
    <lineage>
        <taxon>Bacteria</taxon>
        <taxon>Bacillati</taxon>
        <taxon>Actinomycetota</taxon>
        <taxon>Actinomycetes</taxon>
        <taxon>Streptosporangiales</taxon>
        <taxon>Nocardiopsidaceae</taxon>
        <taxon>Nocardiopsis</taxon>
    </lineage>
</organism>
<evidence type="ECO:0000256" key="3">
    <source>
        <dbReference type="ARBA" id="ARBA00022723"/>
    </source>
</evidence>
<evidence type="ECO:0000313" key="10">
    <source>
        <dbReference type="Proteomes" id="UP000189004"/>
    </source>
</evidence>
<dbReference type="GO" id="GO:0004497">
    <property type="term" value="F:monooxygenase activity"/>
    <property type="evidence" value="ECO:0007669"/>
    <property type="project" value="UniProtKB-KW"/>
</dbReference>
<dbReference type="PANTHER" id="PTHR46696">
    <property type="entry name" value="P450, PUTATIVE (EUROFUNG)-RELATED"/>
    <property type="match status" value="1"/>
</dbReference>
<evidence type="ECO:0000256" key="4">
    <source>
        <dbReference type="ARBA" id="ARBA00023002"/>
    </source>
</evidence>
<keyword evidence="3 7" id="KW-0479">Metal-binding</keyword>
<dbReference type="SUPFAM" id="SSF48264">
    <property type="entry name" value="Cytochrome P450"/>
    <property type="match status" value="1"/>
</dbReference>
<keyword evidence="2 7" id="KW-0349">Heme</keyword>
<accession>A0A1V3C914</accession>
<evidence type="ECO:0000256" key="2">
    <source>
        <dbReference type="ARBA" id="ARBA00022617"/>
    </source>
</evidence>
<name>A0A1V3C914_9ACTN</name>
<feature type="region of interest" description="Disordered" evidence="8">
    <location>
        <begin position="1"/>
        <end position="34"/>
    </location>
</feature>
<dbReference type="InterPro" id="IPR001128">
    <property type="entry name" value="Cyt_P450"/>
</dbReference>
<dbReference type="CDD" id="cd11030">
    <property type="entry name" value="CYP105-like"/>
    <property type="match status" value="1"/>
</dbReference>
<evidence type="ECO:0000256" key="6">
    <source>
        <dbReference type="ARBA" id="ARBA00023033"/>
    </source>
</evidence>
<dbReference type="OrthoDB" id="4133219at2"/>
<dbReference type="GO" id="GO:0016705">
    <property type="term" value="F:oxidoreductase activity, acting on paired donors, with incorporation or reduction of molecular oxygen"/>
    <property type="evidence" value="ECO:0007669"/>
    <property type="project" value="InterPro"/>
</dbReference>
<gene>
    <name evidence="9" type="ORF">NOSIN_05680</name>
</gene>
<evidence type="ECO:0000256" key="8">
    <source>
        <dbReference type="SAM" id="MobiDB-lite"/>
    </source>
</evidence>
<sequence length="411" mass="45594">MKPPSSEVDPAEDPELLFPAPRTCPFSPPEAYTRRRRERPLAPVRMLGGNEAWMVTRYEDVRSVLGHQHTSADRRAPGFPRFAPAGERLRRDSYFRTPLNWQDPPEHTRTRSALTAEFTMRRVSRLRPRIQEITDARVDRMLRSGGPLDLVRHLALPVPSTVICEILGVPYSEHARFEPDSALMMDRNTPAAERFRAAHTVRSYLGEVVAWKERCPGDDLLSRLLAEAETEGRPDPDGVTSTAFVLLVAGHITTSSMISLGTLALLEHPGQLALMTADPARVPGAVEELLRYCSIVEAATARTASADLDIAGTRIANGEGLVPVIQTANRDPEVFDRPDELDIGRRGRGHLSFGHGRHHCLGKNLARAELQIVLGTLFRRIPSLRAAVPLGEVAFRGESNIHGLRELPVTW</sequence>
<dbReference type="InterPro" id="IPR017972">
    <property type="entry name" value="Cyt_P450_CS"/>
</dbReference>
<keyword evidence="5 7" id="KW-0408">Iron</keyword>
<dbReference type="GO" id="GO:0020037">
    <property type="term" value="F:heme binding"/>
    <property type="evidence" value="ECO:0007669"/>
    <property type="project" value="InterPro"/>
</dbReference>
<dbReference type="GO" id="GO:0005506">
    <property type="term" value="F:iron ion binding"/>
    <property type="evidence" value="ECO:0007669"/>
    <property type="project" value="InterPro"/>
</dbReference>
<dbReference type="AlphaFoldDB" id="A0A1V3C914"/>
<evidence type="ECO:0000256" key="7">
    <source>
        <dbReference type="RuleBase" id="RU000461"/>
    </source>
</evidence>
<dbReference type="InterPro" id="IPR036396">
    <property type="entry name" value="Cyt_P450_sf"/>
</dbReference>
<evidence type="ECO:0000313" key="9">
    <source>
        <dbReference type="EMBL" id="OOC57016.1"/>
    </source>
</evidence>
<dbReference type="Proteomes" id="UP000189004">
    <property type="component" value="Unassembled WGS sequence"/>
</dbReference>
<dbReference type="PRINTS" id="PR00385">
    <property type="entry name" value="P450"/>
</dbReference>
<keyword evidence="4 7" id="KW-0560">Oxidoreductase</keyword>
<protein>
    <submittedName>
        <fullName evidence="9">Cytochrome</fullName>
    </submittedName>
</protein>
<dbReference type="RefSeq" id="WP_077693430.1">
    <property type="nucleotide sequence ID" value="NZ_MCOK01000001.1"/>
</dbReference>
<dbReference type="PANTHER" id="PTHR46696:SF1">
    <property type="entry name" value="CYTOCHROME P450 YJIB-RELATED"/>
    <property type="match status" value="1"/>
</dbReference>
<dbReference type="PROSITE" id="PS00086">
    <property type="entry name" value="CYTOCHROME_P450"/>
    <property type="match status" value="1"/>
</dbReference>
<evidence type="ECO:0000256" key="1">
    <source>
        <dbReference type="ARBA" id="ARBA00010617"/>
    </source>
</evidence>
<evidence type="ECO:0000256" key="5">
    <source>
        <dbReference type="ARBA" id="ARBA00023004"/>
    </source>
</evidence>
<dbReference type="FunFam" id="1.10.630.10:FF:000018">
    <property type="entry name" value="Cytochrome P450 monooxygenase"/>
    <property type="match status" value="1"/>
</dbReference>
<reference evidence="10" key="1">
    <citation type="submission" date="2016-08" db="EMBL/GenBank/DDBJ databases">
        <authorList>
            <person name="Tokovenko B."/>
            <person name="Kalinowski J."/>
        </authorList>
    </citation>
    <scope>NUCLEOTIDE SEQUENCE [LARGE SCALE GENOMIC DNA]</scope>
    <source>
        <strain evidence="10">UTMC102</strain>
    </source>
</reference>
<dbReference type="STRING" id="501010.NOSIN_05680"/>
<proteinExistence type="inferred from homology"/>
<comment type="caution">
    <text evidence="9">The sequence shown here is derived from an EMBL/GenBank/DDBJ whole genome shotgun (WGS) entry which is preliminary data.</text>
</comment>
<dbReference type="Pfam" id="PF00067">
    <property type="entry name" value="p450"/>
    <property type="match status" value="1"/>
</dbReference>
<keyword evidence="10" id="KW-1185">Reference proteome</keyword>